<reference evidence="2" key="2">
    <citation type="submission" date="2022-09" db="EMBL/GenBank/DDBJ databases">
        <authorList>
            <person name="Cesa-Luna C."/>
            <person name="Girard L."/>
            <person name="Lood C."/>
            <person name="Hofte M."/>
            <person name="De Mot R."/>
        </authorList>
    </citation>
    <scope>NUCLEOTIDE SEQUENCE</scope>
    <source>
        <strain evidence="2">COR51</strain>
    </source>
</reference>
<name>A0ABT2V590_9PSED</name>
<organism evidence="2 3">
    <name type="scientific">Pseudomonas peradeniyensis</name>
    <dbReference type="NCBI Taxonomy" id="2745488"/>
    <lineage>
        <taxon>Bacteria</taxon>
        <taxon>Pseudomonadati</taxon>
        <taxon>Pseudomonadota</taxon>
        <taxon>Gammaproteobacteria</taxon>
        <taxon>Pseudomonadales</taxon>
        <taxon>Pseudomonadaceae</taxon>
        <taxon>Pseudomonas</taxon>
    </lineage>
</organism>
<dbReference type="Proteomes" id="UP001139994">
    <property type="component" value="Unassembled WGS sequence"/>
</dbReference>
<gene>
    <name evidence="2" type="ORF">OC929_02030</name>
</gene>
<dbReference type="SMART" id="SM01252">
    <property type="entry name" value="KilA-N"/>
    <property type="match status" value="1"/>
</dbReference>
<feature type="domain" description="KilA/APSES-type HTH DNA-binding" evidence="1">
    <location>
        <begin position="17"/>
        <end position="103"/>
    </location>
</feature>
<reference evidence="2" key="3">
    <citation type="journal article" date="2023" name="mSystems">
        <title>Charting the Lipopeptidome of Nonpathogenic Pseudomonas.</title>
        <authorList>
            <person name="Cesa-Luna C."/>
            <person name="Geudens N."/>
            <person name="Girard L."/>
            <person name="De Roo V."/>
            <person name="Maklad H.R."/>
            <person name="Martins J.C."/>
            <person name="Hofte M."/>
            <person name="De Mot R."/>
        </authorList>
    </citation>
    <scope>NUCLEOTIDE SEQUENCE</scope>
    <source>
        <strain evidence="2">COR51</strain>
    </source>
</reference>
<evidence type="ECO:0000313" key="3">
    <source>
        <dbReference type="Proteomes" id="UP001139994"/>
    </source>
</evidence>
<dbReference type="EMBL" id="JAOSLA010000002">
    <property type="protein sequence ID" value="MCU7236813.1"/>
    <property type="molecule type" value="Genomic_DNA"/>
</dbReference>
<evidence type="ECO:0000259" key="1">
    <source>
        <dbReference type="SMART" id="SM01252"/>
    </source>
</evidence>
<protein>
    <recommendedName>
        <fullName evidence="1">KilA/APSES-type HTH DNA-binding domain-containing protein</fullName>
    </recommendedName>
</protein>
<evidence type="ECO:0000313" key="2">
    <source>
        <dbReference type="EMBL" id="MCU7236813.1"/>
    </source>
</evidence>
<proteinExistence type="predicted"/>
<sequence>MTTNIKHKHADHVIIIEGHAFKADSAGRWDLTDIWRTLGLPKGKAPGSWRTRQAKQMEELHFLQLSHGSGAWAAKRAAIAYAAWVSLEFETLVYDAFEAILELPEVAPIVAEHMAKLGHSHSADILKRMTFSDKCDWKSMGRRRDTRTTEEKRLDALMRRNRARNGGM</sequence>
<dbReference type="RefSeq" id="WP_050706272.1">
    <property type="nucleotide sequence ID" value="NZ_JAOSLA010000002.1"/>
</dbReference>
<accession>A0ABT2V590</accession>
<dbReference type="InterPro" id="IPR018004">
    <property type="entry name" value="KilA/APSES_HTH"/>
</dbReference>
<reference evidence="2" key="1">
    <citation type="journal article" date="2022" name="Microbiol. Spectr.">
        <title>An Nuclear Magnetic Resonance Fingerprint Matching Approach for the Identification and Structural Re-Evaluation of Pseudomonas Lipopeptides.</title>
        <authorList>
            <person name="De Roo V."/>
            <person name="Verleysen Y."/>
            <person name="Kovacs B."/>
            <person name="De Vleeschouwer M."/>
            <person name="Muangkaew P."/>
            <person name="Girard L."/>
            <person name="Hofte M."/>
            <person name="De Mot R."/>
            <person name="Madder A."/>
            <person name="Geudens N."/>
            <person name="Martins J.C."/>
        </authorList>
    </citation>
    <scope>NUCLEOTIDE SEQUENCE</scope>
    <source>
        <strain evidence="2">COR51</strain>
    </source>
</reference>
<keyword evidence="3" id="KW-1185">Reference proteome</keyword>
<comment type="caution">
    <text evidence="2">The sequence shown here is derived from an EMBL/GenBank/DDBJ whole genome shotgun (WGS) entry which is preliminary data.</text>
</comment>